<dbReference type="Pfam" id="PF01924">
    <property type="entry name" value="HypD"/>
    <property type="match status" value="1"/>
</dbReference>
<organism evidence="4 5">
    <name type="scientific">Clostridium vincentii</name>
    <dbReference type="NCBI Taxonomy" id="52704"/>
    <lineage>
        <taxon>Bacteria</taxon>
        <taxon>Bacillati</taxon>
        <taxon>Bacillota</taxon>
        <taxon>Clostridia</taxon>
        <taxon>Eubacteriales</taxon>
        <taxon>Clostridiaceae</taxon>
        <taxon>Clostridium</taxon>
    </lineage>
</organism>
<dbReference type="NCBIfam" id="TIGR00075">
    <property type="entry name" value="hypD"/>
    <property type="match status" value="1"/>
</dbReference>
<evidence type="ECO:0000256" key="3">
    <source>
        <dbReference type="ARBA" id="ARBA00023004"/>
    </source>
</evidence>
<dbReference type="Gene3D" id="6.10.20.100">
    <property type="match status" value="1"/>
</dbReference>
<comment type="similarity">
    <text evidence="1">Belongs to the HypD family.</text>
</comment>
<comment type="caution">
    <text evidence="4">The sequence shown here is derived from an EMBL/GenBank/DDBJ whole genome shotgun (WGS) entry which is preliminary data.</text>
</comment>
<protein>
    <submittedName>
        <fullName evidence="4">Hydrogenase expression/formation protein HypD</fullName>
    </submittedName>
</protein>
<reference evidence="4 5" key="1">
    <citation type="submission" date="2018-03" db="EMBL/GenBank/DDBJ databases">
        <title>Genome sequence of Clostridium vincentii DSM 10228.</title>
        <authorList>
            <person name="Poehlein A."/>
            <person name="Daniel R."/>
        </authorList>
    </citation>
    <scope>NUCLEOTIDE SEQUENCE [LARGE SCALE GENOMIC DNA]</scope>
    <source>
        <strain evidence="4 5">DSM 10228</strain>
    </source>
</reference>
<dbReference type="InterPro" id="IPR002780">
    <property type="entry name" value="Hyd_form_HypD"/>
</dbReference>
<dbReference type="InterPro" id="IPR042243">
    <property type="entry name" value="HypD_1"/>
</dbReference>
<accession>A0A2T0BDU9</accession>
<evidence type="ECO:0000256" key="1">
    <source>
        <dbReference type="ARBA" id="ARBA00007888"/>
    </source>
</evidence>
<dbReference type="Gene3D" id="3.40.50.11740">
    <property type="entry name" value="HypD, alpha/beta domain 2"/>
    <property type="match status" value="2"/>
</dbReference>
<dbReference type="AlphaFoldDB" id="A0A2T0BDU9"/>
<keyword evidence="2" id="KW-0479">Metal-binding</keyword>
<proteinExistence type="inferred from homology"/>
<evidence type="ECO:0000313" key="5">
    <source>
        <dbReference type="Proteomes" id="UP000239471"/>
    </source>
</evidence>
<dbReference type="PANTHER" id="PTHR30149:SF0">
    <property type="entry name" value="HYDROGENASE MATURATION FACTOR HYPD"/>
    <property type="match status" value="1"/>
</dbReference>
<dbReference type="GO" id="GO:0005506">
    <property type="term" value="F:iron ion binding"/>
    <property type="evidence" value="ECO:0007669"/>
    <property type="project" value="TreeGrafter"/>
</dbReference>
<dbReference type="GO" id="GO:0070025">
    <property type="term" value="F:carbon monoxide binding"/>
    <property type="evidence" value="ECO:0007669"/>
    <property type="project" value="TreeGrafter"/>
</dbReference>
<evidence type="ECO:0000313" key="4">
    <source>
        <dbReference type="EMBL" id="PRR82061.1"/>
    </source>
</evidence>
<name>A0A2T0BDU9_9CLOT</name>
<dbReference type="InterPro" id="IPR042244">
    <property type="entry name" value="HypD_2_sf"/>
</dbReference>
<dbReference type="GO" id="GO:0051539">
    <property type="term" value="F:4 iron, 4 sulfur cluster binding"/>
    <property type="evidence" value="ECO:0007669"/>
    <property type="project" value="TreeGrafter"/>
</dbReference>
<evidence type="ECO:0000256" key="2">
    <source>
        <dbReference type="ARBA" id="ARBA00022723"/>
    </source>
</evidence>
<dbReference type="PANTHER" id="PTHR30149">
    <property type="entry name" value="HYDROGENASE PROTEIN ASSEMBLY PROTEIN HYPD"/>
    <property type="match status" value="1"/>
</dbReference>
<gene>
    <name evidence="4" type="primary">hypD_2</name>
    <name evidence="4" type="ORF">CLVI_19960</name>
</gene>
<sequence>MINIPATSSSLKIQRALGNDIRVVYSPLEAVNIAKKNPHKEIVFLGIGFETTAPTIALAIEKCYKGRIENFSVFSALKTMPEVIKMLINNKNVKIDGIICPGHVSTIIGEKSFSFISNKFHIPAVIAGFEDKDVKAAIYLLVDMIRENQFDIKNIYGSCVKYEGNKKAKELMQRVFQSSNSKWRGIGLIKSSGLKVSNKYSQYDAEMKFNIKMEDSPYLKGCICGDILRGEKTPVDCRFFGKECTPYNPIGVCMVSGEGACGIHYKYLNQG</sequence>
<dbReference type="Proteomes" id="UP000239471">
    <property type="component" value="Unassembled WGS sequence"/>
</dbReference>
<dbReference type="GO" id="GO:0051604">
    <property type="term" value="P:protein maturation"/>
    <property type="evidence" value="ECO:0007669"/>
    <property type="project" value="TreeGrafter"/>
</dbReference>
<dbReference type="EMBL" id="PVXQ01000020">
    <property type="protein sequence ID" value="PRR82061.1"/>
    <property type="molecule type" value="Genomic_DNA"/>
</dbReference>
<keyword evidence="5" id="KW-1185">Reference proteome</keyword>
<keyword evidence="3" id="KW-0408">Iron</keyword>